<name>A0AAV4U0I8_9ARAC</name>
<organism evidence="1 2">
    <name type="scientific">Caerostris darwini</name>
    <dbReference type="NCBI Taxonomy" id="1538125"/>
    <lineage>
        <taxon>Eukaryota</taxon>
        <taxon>Metazoa</taxon>
        <taxon>Ecdysozoa</taxon>
        <taxon>Arthropoda</taxon>
        <taxon>Chelicerata</taxon>
        <taxon>Arachnida</taxon>
        <taxon>Araneae</taxon>
        <taxon>Araneomorphae</taxon>
        <taxon>Entelegynae</taxon>
        <taxon>Araneoidea</taxon>
        <taxon>Araneidae</taxon>
        <taxon>Caerostris</taxon>
    </lineage>
</organism>
<sequence length="106" mass="11980">MEINATRMKNYPTHFRANAFSFKIPTNLNYERETCIFCNPKQPSTRLICSCPKASLLILGVQLSTLIPLHAQHKSPPGCTARFPTNTQSCRWLSCYSTSPVLLFKS</sequence>
<keyword evidence="2" id="KW-1185">Reference proteome</keyword>
<comment type="caution">
    <text evidence="1">The sequence shown here is derived from an EMBL/GenBank/DDBJ whole genome shotgun (WGS) entry which is preliminary data.</text>
</comment>
<proteinExistence type="predicted"/>
<reference evidence="1 2" key="1">
    <citation type="submission" date="2021-06" db="EMBL/GenBank/DDBJ databases">
        <title>Caerostris darwini draft genome.</title>
        <authorList>
            <person name="Kono N."/>
            <person name="Arakawa K."/>
        </authorList>
    </citation>
    <scope>NUCLEOTIDE SEQUENCE [LARGE SCALE GENOMIC DNA]</scope>
</reference>
<dbReference type="Proteomes" id="UP001054837">
    <property type="component" value="Unassembled WGS sequence"/>
</dbReference>
<evidence type="ECO:0000313" key="1">
    <source>
        <dbReference type="EMBL" id="GIY51262.1"/>
    </source>
</evidence>
<accession>A0AAV4U0I8</accession>
<dbReference type="AlphaFoldDB" id="A0AAV4U0I8"/>
<dbReference type="EMBL" id="BPLQ01010512">
    <property type="protein sequence ID" value="GIY51262.1"/>
    <property type="molecule type" value="Genomic_DNA"/>
</dbReference>
<protein>
    <submittedName>
        <fullName evidence="1">Uncharacterized protein</fullName>
    </submittedName>
</protein>
<gene>
    <name evidence="1" type="ORF">CDAR_445951</name>
</gene>
<evidence type="ECO:0000313" key="2">
    <source>
        <dbReference type="Proteomes" id="UP001054837"/>
    </source>
</evidence>